<dbReference type="InterPro" id="IPR051534">
    <property type="entry name" value="CBASS_pafABC_assoc_protein"/>
</dbReference>
<dbReference type="InterPro" id="IPR036390">
    <property type="entry name" value="WH_DNA-bd_sf"/>
</dbReference>
<dbReference type="SUPFAM" id="SSF46785">
    <property type="entry name" value="Winged helix' DNA-binding domain"/>
    <property type="match status" value="1"/>
</dbReference>
<gene>
    <name evidence="3" type="ORF">C5L14_12030</name>
</gene>
<feature type="domain" description="WYL" evidence="2">
    <location>
        <begin position="138"/>
        <end position="204"/>
    </location>
</feature>
<sequence>MRRTTRLFEIIQLLRVAKKPVTAEAIAAQLEVAKRTIYRDIASLQALSVPIYGEAGIGYVMRSGYDLPPLMLSIEEVEALVVALGLLERTDDRALKLAADSIRAKIATVLPIPNREPIDKTRLFVPQWIHPEPISIDLAAIRLAIRDERKLLLHYVDVEERESRRVVRPIAMVYYVEVMHVVAWCELRRDFRSFRADRIRHCEVMQERFEGESAALRTAWEARQREETPQR</sequence>
<organism evidence="3 4">
    <name type="scientific">Labrys okinawensis</name>
    <dbReference type="NCBI Taxonomy" id="346911"/>
    <lineage>
        <taxon>Bacteria</taxon>
        <taxon>Pseudomonadati</taxon>
        <taxon>Pseudomonadota</taxon>
        <taxon>Alphaproteobacteria</taxon>
        <taxon>Hyphomicrobiales</taxon>
        <taxon>Xanthobacteraceae</taxon>
        <taxon>Labrys</taxon>
    </lineage>
</organism>
<dbReference type="RefSeq" id="WP_105862282.1">
    <property type="nucleotide sequence ID" value="NZ_PUEJ01000004.1"/>
</dbReference>
<dbReference type="PANTHER" id="PTHR34580:SF3">
    <property type="entry name" value="PROTEIN PAFB"/>
    <property type="match status" value="1"/>
</dbReference>
<reference evidence="3 4" key="1">
    <citation type="submission" date="2018-02" db="EMBL/GenBank/DDBJ databases">
        <title>Whole genome sequencing of endophytic bacterium.</title>
        <authorList>
            <person name="Eedara R."/>
            <person name="Podile A.R."/>
        </authorList>
    </citation>
    <scope>NUCLEOTIDE SEQUENCE [LARGE SCALE GENOMIC DNA]</scope>
    <source>
        <strain evidence="3 4">RP1T</strain>
    </source>
</reference>
<evidence type="ECO:0000313" key="4">
    <source>
        <dbReference type="Proteomes" id="UP000237682"/>
    </source>
</evidence>
<feature type="domain" description="Helix-turn-helix type 11" evidence="1">
    <location>
        <begin position="6"/>
        <end position="59"/>
    </location>
</feature>
<dbReference type="InterPro" id="IPR026881">
    <property type="entry name" value="WYL_dom"/>
</dbReference>
<dbReference type="InterPro" id="IPR013196">
    <property type="entry name" value="HTH_11"/>
</dbReference>
<accession>A0A2S9QDC0</accession>
<evidence type="ECO:0000313" key="3">
    <source>
        <dbReference type="EMBL" id="PRH87347.1"/>
    </source>
</evidence>
<dbReference type="InterPro" id="IPR036388">
    <property type="entry name" value="WH-like_DNA-bd_sf"/>
</dbReference>
<dbReference type="Gene3D" id="1.10.10.10">
    <property type="entry name" value="Winged helix-like DNA-binding domain superfamily/Winged helix DNA-binding domain"/>
    <property type="match status" value="1"/>
</dbReference>
<keyword evidence="4" id="KW-1185">Reference proteome</keyword>
<evidence type="ECO:0000259" key="1">
    <source>
        <dbReference type="Pfam" id="PF08279"/>
    </source>
</evidence>
<dbReference type="Pfam" id="PF08279">
    <property type="entry name" value="HTH_11"/>
    <property type="match status" value="1"/>
</dbReference>
<comment type="caution">
    <text evidence="3">The sequence shown here is derived from an EMBL/GenBank/DDBJ whole genome shotgun (WGS) entry which is preliminary data.</text>
</comment>
<dbReference type="Pfam" id="PF13280">
    <property type="entry name" value="WYL"/>
    <property type="match status" value="1"/>
</dbReference>
<dbReference type="PROSITE" id="PS52050">
    <property type="entry name" value="WYL"/>
    <property type="match status" value="1"/>
</dbReference>
<evidence type="ECO:0000259" key="2">
    <source>
        <dbReference type="Pfam" id="PF13280"/>
    </source>
</evidence>
<name>A0A2S9QDC0_9HYPH</name>
<dbReference type="OrthoDB" id="9807255at2"/>
<dbReference type="EMBL" id="PUEJ01000004">
    <property type="protein sequence ID" value="PRH87347.1"/>
    <property type="molecule type" value="Genomic_DNA"/>
</dbReference>
<dbReference type="AlphaFoldDB" id="A0A2S9QDC0"/>
<dbReference type="PANTHER" id="PTHR34580">
    <property type="match status" value="1"/>
</dbReference>
<dbReference type="Proteomes" id="UP000237682">
    <property type="component" value="Unassembled WGS sequence"/>
</dbReference>
<proteinExistence type="predicted"/>
<protein>
    <submittedName>
        <fullName evidence="3">Transcriptional regulator</fullName>
    </submittedName>
</protein>